<feature type="compositionally biased region" description="Polar residues" evidence="1">
    <location>
        <begin position="64"/>
        <end position="76"/>
    </location>
</feature>
<feature type="region of interest" description="Disordered" evidence="1">
    <location>
        <begin position="18"/>
        <end position="76"/>
    </location>
</feature>
<gene>
    <name evidence="2" type="ORF">PLEPLA_LOCUS40801</name>
</gene>
<name>A0A9N7VIR0_PLEPL</name>
<evidence type="ECO:0000313" key="2">
    <source>
        <dbReference type="EMBL" id="CAB1453051.1"/>
    </source>
</evidence>
<dbReference type="Proteomes" id="UP001153269">
    <property type="component" value="Unassembled WGS sequence"/>
</dbReference>
<proteinExistence type="predicted"/>
<sequence length="76" mass="8499">MLLKARIGTAGHLLMGPFMRRRESKSNSNERNSVAAETDFLLPAETESRGDTTAEHTAPPHFQLTLQLTRTSTKHH</sequence>
<reference evidence="2" key="1">
    <citation type="submission" date="2020-03" db="EMBL/GenBank/DDBJ databases">
        <authorList>
            <person name="Weist P."/>
        </authorList>
    </citation>
    <scope>NUCLEOTIDE SEQUENCE</scope>
</reference>
<evidence type="ECO:0000256" key="1">
    <source>
        <dbReference type="SAM" id="MobiDB-lite"/>
    </source>
</evidence>
<accession>A0A9N7VIR0</accession>
<evidence type="ECO:0000313" key="3">
    <source>
        <dbReference type="Proteomes" id="UP001153269"/>
    </source>
</evidence>
<keyword evidence="3" id="KW-1185">Reference proteome</keyword>
<comment type="caution">
    <text evidence="2">The sequence shown here is derived from an EMBL/GenBank/DDBJ whole genome shotgun (WGS) entry which is preliminary data.</text>
</comment>
<dbReference type="AlphaFoldDB" id="A0A9N7VIR0"/>
<protein>
    <submittedName>
        <fullName evidence="2">Uncharacterized protein</fullName>
    </submittedName>
</protein>
<dbReference type="EMBL" id="CADEAL010004155">
    <property type="protein sequence ID" value="CAB1453051.1"/>
    <property type="molecule type" value="Genomic_DNA"/>
</dbReference>
<organism evidence="2 3">
    <name type="scientific">Pleuronectes platessa</name>
    <name type="common">European plaice</name>
    <dbReference type="NCBI Taxonomy" id="8262"/>
    <lineage>
        <taxon>Eukaryota</taxon>
        <taxon>Metazoa</taxon>
        <taxon>Chordata</taxon>
        <taxon>Craniata</taxon>
        <taxon>Vertebrata</taxon>
        <taxon>Euteleostomi</taxon>
        <taxon>Actinopterygii</taxon>
        <taxon>Neopterygii</taxon>
        <taxon>Teleostei</taxon>
        <taxon>Neoteleostei</taxon>
        <taxon>Acanthomorphata</taxon>
        <taxon>Carangaria</taxon>
        <taxon>Pleuronectiformes</taxon>
        <taxon>Pleuronectoidei</taxon>
        <taxon>Pleuronectidae</taxon>
        <taxon>Pleuronectes</taxon>
    </lineage>
</organism>